<feature type="transmembrane region" description="Helical" evidence="2">
    <location>
        <begin position="81"/>
        <end position="100"/>
    </location>
</feature>
<keyword evidence="2" id="KW-0472">Membrane</keyword>
<protein>
    <recommendedName>
        <fullName evidence="3">DUF6677 domain-containing protein</fullName>
    </recommendedName>
</protein>
<sequence length="312" mass="34703">MTETDRKVDLKNRWLAGLLALAFPGLGHLYQGRFVKAAVYCGCIMTLFLWGQALGGWKIVYVDSTEAVMKLQPRQRLGRRVLQGYGAQFFAGLPAWGAMLQQRRFVSRENIPQSVLVDPIDAPFRGEIDIDFLDGEESTGAEIRGRIRLGFEGEKGVFTGFDAEGEPIEIPLDGLKRLEEPVRASADREIELRVPRTFAEQPNVRKVELDGVIPRSILNWYQVPLDDELEDRLHLRFGSGLEIAFVFTWIAGLLNIFAVWDAFEGPAYGRGDEPELQPGYKAKKDEPKSSDGDEPDDSESAAEPATADSASG</sequence>
<gene>
    <name evidence="4" type="ORF">Pan189_31870</name>
</gene>
<feature type="domain" description="DUF6677" evidence="3">
    <location>
        <begin position="16"/>
        <end position="267"/>
    </location>
</feature>
<dbReference type="Proteomes" id="UP000317318">
    <property type="component" value="Chromosome"/>
</dbReference>
<evidence type="ECO:0000313" key="5">
    <source>
        <dbReference type="Proteomes" id="UP000317318"/>
    </source>
</evidence>
<dbReference type="OrthoDB" id="281398at2"/>
<proteinExistence type="predicted"/>
<evidence type="ECO:0000313" key="4">
    <source>
        <dbReference type="EMBL" id="QDT38788.1"/>
    </source>
</evidence>
<keyword evidence="2" id="KW-0812">Transmembrane</keyword>
<feature type="region of interest" description="Disordered" evidence="1">
    <location>
        <begin position="268"/>
        <end position="312"/>
    </location>
</feature>
<dbReference type="AlphaFoldDB" id="A0A517R4I4"/>
<evidence type="ECO:0000259" key="3">
    <source>
        <dbReference type="Pfam" id="PF20382"/>
    </source>
</evidence>
<accession>A0A517R4I4</accession>
<name>A0A517R4I4_9PLAN</name>
<feature type="transmembrane region" description="Helical" evidence="2">
    <location>
        <begin position="241"/>
        <end position="260"/>
    </location>
</feature>
<organism evidence="4 5">
    <name type="scientific">Stratiformator vulcanicus</name>
    <dbReference type="NCBI Taxonomy" id="2527980"/>
    <lineage>
        <taxon>Bacteria</taxon>
        <taxon>Pseudomonadati</taxon>
        <taxon>Planctomycetota</taxon>
        <taxon>Planctomycetia</taxon>
        <taxon>Planctomycetales</taxon>
        <taxon>Planctomycetaceae</taxon>
        <taxon>Stratiformator</taxon>
    </lineage>
</organism>
<keyword evidence="5" id="KW-1185">Reference proteome</keyword>
<dbReference type="InterPro" id="IPR046499">
    <property type="entry name" value="DUF6677"/>
</dbReference>
<evidence type="ECO:0000256" key="2">
    <source>
        <dbReference type="SAM" id="Phobius"/>
    </source>
</evidence>
<feature type="transmembrane region" description="Helical" evidence="2">
    <location>
        <begin position="37"/>
        <end position="61"/>
    </location>
</feature>
<evidence type="ECO:0000256" key="1">
    <source>
        <dbReference type="SAM" id="MobiDB-lite"/>
    </source>
</evidence>
<dbReference type="Pfam" id="PF20382">
    <property type="entry name" value="DUF6677"/>
    <property type="match status" value="1"/>
</dbReference>
<feature type="compositionally biased region" description="Basic and acidic residues" evidence="1">
    <location>
        <begin position="282"/>
        <end position="291"/>
    </location>
</feature>
<keyword evidence="2" id="KW-1133">Transmembrane helix</keyword>
<reference evidence="4 5" key="1">
    <citation type="submission" date="2019-02" db="EMBL/GenBank/DDBJ databases">
        <title>Deep-cultivation of Planctomycetes and their phenomic and genomic characterization uncovers novel biology.</title>
        <authorList>
            <person name="Wiegand S."/>
            <person name="Jogler M."/>
            <person name="Boedeker C."/>
            <person name="Pinto D."/>
            <person name="Vollmers J."/>
            <person name="Rivas-Marin E."/>
            <person name="Kohn T."/>
            <person name="Peeters S.H."/>
            <person name="Heuer A."/>
            <person name="Rast P."/>
            <person name="Oberbeckmann S."/>
            <person name="Bunk B."/>
            <person name="Jeske O."/>
            <person name="Meyerdierks A."/>
            <person name="Storesund J.E."/>
            <person name="Kallscheuer N."/>
            <person name="Luecker S."/>
            <person name="Lage O.M."/>
            <person name="Pohl T."/>
            <person name="Merkel B.J."/>
            <person name="Hornburger P."/>
            <person name="Mueller R.-W."/>
            <person name="Bruemmer F."/>
            <person name="Labrenz M."/>
            <person name="Spormann A.M."/>
            <person name="Op den Camp H."/>
            <person name="Overmann J."/>
            <person name="Amann R."/>
            <person name="Jetten M.S.M."/>
            <person name="Mascher T."/>
            <person name="Medema M.H."/>
            <person name="Devos D.P."/>
            <person name="Kaster A.-K."/>
            <person name="Ovreas L."/>
            <person name="Rohde M."/>
            <person name="Galperin M.Y."/>
            <person name="Jogler C."/>
        </authorList>
    </citation>
    <scope>NUCLEOTIDE SEQUENCE [LARGE SCALE GENOMIC DNA]</scope>
    <source>
        <strain evidence="4 5">Pan189</strain>
    </source>
</reference>
<dbReference type="EMBL" id="CP036268">
    <property type="protein sequence ID" value="QDT38788.1"/>
    <property type="molecule type" value="Genomic_DNA"/>
</dbReference>
<feature type="transmembrane region" description="Helical" evidence="2">
    <location>
        <begin position="12"/>
        <end position="30"/>
    </location>
</feature>
<dbReference type="KEGG" id="svp:Pan189_31870"/>
<dbReference type="RefSeq" id="WP_145364865.1">
    <property type="nucleotide sequence ID" value="NZ_CP036268.1"/>
</dbReference>